<dbReference type="InterPro" id="IPR002885">
    <property type="entry name" value="PPR_rpt"/>
</dbReference>
<dbReference type="Pfam" id="PF01535">
    <property type="entry name" value="PPR"/>
    <property type="match status" value="7"/>
</dbReference>
<dbReference type="Pfam" id="PF20431">
    <property type="entry name" value="E_motif"/>
    <property type="match status" value="1"/>
</dbReference>
<dbReference type="FunFam" id="1.25.40.10:FF:001093">
    <property type="entry name" value="Pentatricopeptide repeat-containing protein At2g34400"/>
    <property type="match status" value="1"/>
</dbReference>
<dbReference type="GO" id="GO:0009451">
    <property type="term" value="P:RNA modification"/>
    <property type="evidence" value="ECO:0007669"/>
    <property type="project" value="InterPro"/>
</dbReference>
<dbReference type="AlphaFoldDB" id="A0A453PAE2"/>
<evidence type="ECO:0000313" key="4">
    <source>
        <dbReference type="EnsemblPlants" id="AET6Gv20666500.1"/>
    </source>
</evidence>
<dbReference type="Proteomes" id="UP000015105">
    <property type="component" value="Chromosome 6D"/>
</dbReference>
<reference evidence="5" key="2">
    <citation type="journal article" date="2017" name="Nat. Plants">
        <title>The Aegilops tauschii genome reveals multiple impacts of transposons.</title>
        <authorList>
            <person name="Zhao G."/>
            <person name="Zou C."/>
            <person name="Li K."/>
            <person name="Wang K."/>
            <person name="Li T."/>
            <person name="Gao L."/>
            <person name="Zhang X."/>
            <person name="Wang H."/>
            <person name="Yang Z."/>
            <person name="Liu X."/>
            <person name="Jiang W."/>
            <person name="Mao L."/>
            <person name="Kong X."/>
            <person name="Jiao Y."/>
            <person name="Jia J."/>
        </authorList>
    </citation>
    <scope>NUCLEOTIDE SEQUENCE [LARGE SCALE GENOMIC DNA]</scope>
    <source>
        <strain evidence="5">cv. AL8/78</strain>
    </source>
</reference>
<dbReference type="SUPFAM" id="SSF48452">
    <property type="entry name" value="TPR-like"/>
    <property type="match status" value="1"/>
</dbReference>
<keyword evidence="1" id="KW-0677">Repeat</keyword>
<proteinExistence type="predicted"/>
<evidence type="ECO:0000256" key="3">
    <source>
        <dbReference type="PROSITE-ProRule" id="PRU00708"/>
    </source>
</evidence>
<evidence type="ECO:0000313" key="5">
    <source>
        <dbReference type="Proteomes" id="UP000015105"/>
    </source>
</evidence>
<dbReference type="STRING" id="200361.A0A453PAE2"/>
<dbReference type="InterPro" id="IPR046848">
    <property type="entry name" value="E_motif"/>
</dbReference>
<accession>A0A453PAE2</accession>
<dbReference type="InterPro" id="IPR046960">
    <property type="entry name" value="PPR_At4g14850-like_plant"/>
</dbReference>
<dbReference type="EnsemblPlants" id="AET6Gv20666500.1">
    <property type="protein sequence ID" value="AET6Gv20666500.1"/>
    <property type="gene ID" value="AET6Gv20666500"/>
</dbReference>
<feature type="repeat" description="PPR" evidence="3">
    <location>
        <begin position="239"/>
        <end position="273"/>
    </location>
</feature>
<dbReference type="PANTHER" id="PTHR24015">
    <property type="entry name" value="OS07G0578800 PROTEIN-RELATED"/>
    <property type="match status" value="1"/>
</dbReference>
<reference evidence="4" key="3">
    <citation type="journal article" date="2017" name="Nature">
        <title>Genome sequence of the progenitor of the wheat D genome Aegilops tauschii.</title>
        <authorList>
            <person name="Luo M.C."/>
            <person name="Gu Y.Q."/>
            <person name="Puiu D."/>
            <person name="Wang H."/>
            <person name="Twardziok S.O."/>
            <person name="Deal K.R."/>
            <person name="Huo N."/>
            <person name="Zhu T."/>
            <person name="Wang L."/>
            <person name="Wang Y."/>
            <person name="McGuire P.E."/>
            <person name="Liu S."/>
            <person name="Long H."/>
            <person name="Ramasamy R.K."/>
            <person name="Rodriguez J.C."/>
            <person name="Van S.L."/>
            <person name="Yuan L."/>
            <person name="Wang Z."/>
            <person name="Xia Z."/>
            <person name="Xiao L."/>
            <person name="Anderson O.D."/>
            <person name="Ouyang S."/>
            <person name="Liang Y."/>
            <person name="Zimin A.V."/>
            <person name="Pertea G."/>
            <person name="Qi P."/>
            <person name="Bennetzen J.L."/>
            <person name="Dai X."/>
            <person name="Dawson M.W."/>
            <person name="Muller H.G."/>
            <person name="Kugler K."/>
            <person name="Rivarola-Duarte L."/>
            <person name="Spannagl M."/>
            <person name="Mayer K.F.X."/>
            <person name="Lu F.H."/>
            <person name="Bevan M.W."/>
            <person name="Leroy P."/>
            <person name="Li P."/>
            <person name="You F.M."/>
            <person name="Sun Q."/>
            <person name="Liu Z."/>
            <person name="Lyons E."/>
            <person name="Wicker T."/>
            <person name="Salzberg S.L."/>
            <person name="Devos K.M."/>
            <person name="Dvorak J."/>
        </authorList>
    </citation>
    <scope>NUCLEOTIDE SEQUENCE [LARGE SCALE GENOMIC DNA]</scope>
    <source>
        <strain evidence="4">cv. AL8/78</strain>
    </source>
</reference>
<evidence type="ECO:0008006" key="6">
    <source>
        <dbReference type="Google" id="ProtNLM"/>
    </source>
</evidence>
<evidence type="ECO:0000256" key="1">
    <source>
        <dbReference type="ARBA" id="ARBA00022737"/>
    </source>
</evidence>
<evidence type="ECO:0000256" key="2">
    <source>
        <dbReference type="ARBA" id="ARBA00022946"/>
    </source>
</evidence>
<dbReference type="Gramene" id="AET6Gv20666500.1">
    <property type="protein sequence ID" value="AET6Gv20666500.1"/>
    <property type="gene ID" value="AET6Gv20666500"/>
</dbReference>
<reference evidence="4" key="5">
    <citation type="journal article" date="2021" name="G3 (Bethesda)">
        <title>Aegilops tauschii genome assembly Aet v5.0 features greater sequence contiguity and improved annotation.</title>
        <authorList>
            <person name="Wang L."/>
            <person name="Zhu T."/>
            <person name="Rodriguez J.C."/>
            <person name="Deal K.R."/>
            <person name="Dubcovsky J."/>
            <person name="McGuire P.E."/>
            <person name="Lux T."/>
            <person name="Spannagl M."/>
            <person name="Mayer K.F.X."/>
            <person name="Baldrich P."/>
            <person name="Meyers B.C."/>
            <person name="Huo N."/>
            <person name="Gu Y.Q."/>
            <person name="Zhou H."/>
            <person name="Devos K.M."/>
            <person name="Bennetzen J.L."/>
            <person name="Unver T."/>
            <person name="Budak H."/>
            <person name="Gulick P.J."/>
            <person name="Galiba G."/>
            <person name="Kalapos B."/>
            <person name="Nelson D.R."/>
            <person name="Li P."/>
            <person name="You F.M."/>
            <person name="Luo M.C."/>
            <person name="Dvorak J."/>
        </authorList>
    </citation>
    <scope>NUCLEOTIDE SEQUENCE [LARGE SCALE GENOMIC DNA]</scope>
    <source>
        <strain evidence="4">cv. AL8/78</strain>
    </source>
</reference>
<feature type="repeat" description="PPR" evidence="3">
    <location>
        <begin position="515"/>
        <end position="549"/>
    </location>
</feature>
<dbReference type="FunFam" id="1.25.40.10:FF:002551">
    <property type="entry name" value="Pentatricopeptide (PPR) repeat-containing protein-like"/>
    <property type="match status" value="1"/>
</dbReference>
<reference evidence="4" key="4">
    <citation type="submission" date="2019-03" db="UniProtKB">
        <authorList>
            <consortium name="EnsemblPlants"/>
        </authorList>
    </citation>
    <scope>IDENTIFICATION</scope>
</reference>
<dbReference type="Pfam" id="PF13041">
    <property type="entry name" value="PPR_2"/>
    <property type="match status" value="1"/>
</dbReference>
<name>A0A453PAE2_AEGTS</name>
<keyword evidence="2" id="KW-0809">Transit peptide</keyword>
<reference evidence="5" key="1">
    <citation type="journal article" date="2014" name="Science">
        <title>Ancient hybridizations among the ancestral genomes of bread wheat.</title>
        <authorList>
            <consortium name="International Wheat Genome Sequencing Consortium,"/>
            <person name="Marcussen T."/>
            <person name="Sandve S.R."/>
            <person name="Heier L."/>
            <person name="Spannagl M."/>
            <person name="Pfeifer M."/>
            <person name="Jakobsen K.S."/>
            <person name="Wulff B.B."/>
            <person name="Steuernagel B."/>
            <person name="Mayer K.F."/>
            <person name="Olsen O.A."/>
        </authorList>
    </citation>
    <scope>NUCLEOTIDE SEQUENCE [LARGE SCALE GENOMIC DNA]</scope>
    <source>
        <strain evidence="5">cv. AL8/78</strain>
    </source>
</reference>
<dbReference type="FunFam" id="1.25.40.10:FF:002555">
    <property type="entry name" value="Pentatricopeptide (PPR) repeat-containing protein-like"/>
    <property type="match status" value="1"/>
</dbReference>
<protein>
    <recommendedName>
        <fullName evidence="6">Pentacotripeptide-repeat region of PRORP domain-containing protein</fullName>
    </recommendedName>
</protein>
<dbReference type="GO" id="GO:0003723">
    <property type="term" value="F:RNA binding"/>
    <property type="evidence" value="ECO:0007669"/>
    <property type="project" value="InterPro"/>
</dbReference>
<feature type="repeat" description="PPR" evidence="3">
    <location>
        <begin position="412"/>
        <end position="446"/>
    </location>
</feature>
<dbReference type="Gene3D" id="1.25.40.10">
    <property type="entry name" value="Tetratricopeptide repeat domain"/>
    <property type="match status" value="5"/>
</dbReference>
<dbReference type="PANTHER" id="PTHR24015:SF388">
    <property type="entry name" value="OS02G0680500 PROTEIN"/>
    <property type="match status" value="1"/>
</dbReference>
<dbReference type="PROSITE" id="PS51375">
    <property type="entry name" value="PPR"/>
    <property type="match status" value="3"/>
</dbReference>
<dbReference type="InterPro" id="IPR011990">
    <property type="entry name" value="TPR-like_helical_dom_sf"/>
</dbReference>
<organism evidence="4 5">
    <name type="scientific">Aegilops tauschii subsp. strangulata</name>
    <name type="common">Goatgrass</name>
    <dbReference type="NCBI Taxonomy" id="200361"/>
    <lineage>
        <taxon>Eukaryota</taxon>
        <taxon>Viridiplantae</taxon>
        <taxon>Streptophyta</taxon>
        <taxon>Embryophyta</taxon>
        <taxon>Tracheophyta</taxon>
        <taxon>Spermatophyta</taxon>
        <taxon>Magnoliopsida</taxon>
        <taxon>Liliopsida</taxon>
        <taxon>Poales</taxon>
        <taxon>Poaceae</taxon>
        <taxon>BOP clade</taxon>
        <taxon>Pooideae</taxon>
        <taxon>Triticodae</taxon>
        <taxon>Triticeae</taxon>
        <taxon>Triticinae</taxon>
        <taxon>Aegilops</taxon>
    </lineage>
</organism>
<sequence length="744" mass="80850">KEKTLRDWLSKCRPCSKTLPLRSLQCSTSKWLIHSLRAPMLSLSAPSSPPPSPPTRSTTTAPAAVGLLRGAAGRRDAPLTAALHAVLLKSGALHSSQSLVASNSLLHAYLQCGLHSHVLNLLDETPRRDAATYSTLISLRCRLGAPLDAVRAFVDMLLAHDADEDDAAAVRANEFTVAALLQACGLAKDGRLGRMVHGYLVTNGFCADPFVVGSLVNMYAKVGDVVSARRLVLRLACRDVVSWTAVISGCVLNGMLAEALSVFVMMLEDGVLPNNVTMLSVIQACSLMGHSRLFSPVHALVAQLGLEDDVTVVNSLIMMYAKNGFIEEAARLYEDLYLRRGTVCSNADVLGALLYGCTVSASPLYGREIHAHLIKLSALPSISIENCLMGMYARFERVDATYLAFKGMKVKDIVSWNTMISCLAKSDYVNEALDLFSTLHSGGSGLVPDFVTVLSVVQACSNAGLHLQGQMLHGYIVKYGFLHDVSISNALIIMYAKLGRIDSAEKIFGRMDVKDLVSWNSMINAYGIHGDGQSALKYFHQLTDVGAHAPNAITFLNVISACSHSGLISEGYKCFESMRRDHGIEPCMDHYACVVDLFGRSGRFTEAEEFIRDMPVPPNSSIWGPLLAGCRLHGNVDLAEKAAKELLALEPDSDIWRVSLSNIYASAGRWKDSAKIRTEMKRVGLRKETGWSFVDVGGVEGFKFVSADTRHCDAEKIYAVWHSMNKHMADVAGDVHQLSLVSVN</sequence>
<keyword evidence="5" id="KW-1185">Reference proteome</keyword>
<dbReference type="NCBIfam" id="TIGR00756">
    <property type="entry name" value="PPR"/>
    <property type="match status" value="3"/>
</dbReference>